<gene>
    <name evidence="2" type="ORF">G3A56_06225</name>
</gene>
<dbReference type="AlphaFoldDB" id="A0A7L5BFK7"/>
<evidence type="ECO:0000313" key="2">
    <source>
        <dbReference type="EMBL" id="QIB37631.1"/>
    </source>
</evidence>
<evidence type="ECO:0000313" key="3">
    <source>
        <dbReference type="Proteomes" id="UP000464865"/>
    </source>
</evidence>
<reference evidence="2 3" key="1">
    <citation type="submission" date="2020-02" db="EMBL/GenBank/DDBJ databases">
        <title>Plant-Promoting Endophytic Bacterium Rhizobium oryzihabitans sp. nov., Isolated from the Root of Rice.</title>
        <authorList>
            <person name="zhao J."/>
            <person name="Zhang G."/>
        </authorList>
    </citation>
    <scope>NUCLEOTIDE SEQUENCE [LARGE SCALE GENOMIC DNA]</scope>
    <source>
        <strain evidence="2 3">M15</strain>
    </source>
</reference>
<dbReference type="Proteomes" id="UP000464865">
    <property type="component" value="Chromosome M15-11"/>
</dbReference>
<dbReference type="KEGG" id="roy:G3A56_06225"/>
<name>A0A7L5BFK7_9HYPH</name>
<dbReference type="RefSeq" id="WP_082183947.1">
    <property type="nucleotide sequence ID" value="NZ_CP048632.1"/>
</dbReference>
<sequence length="285" mass="31096">MSEAKDTSDARPDPVLLRLLRFVAAGAADISDDGGDMVLRRPGAGKSGAGREASRFPVVTVQSAISSGLIMRLENTLSAAPALAAYLKRAIVKDRDEIFQEQHREVQNVVVDVGEGRQPARRNLNTSPLTSLSRLKERDGTAFFTIDALQAGERLAADFHRAHLNPRVTATWEPRIATRTKGEAGGAFDLTEAAMAARARFSRAADAMGPELSGVAIDVCCFEKGLETVERERQWPARSAKLLLRAALLSLARHYAPQAQGSKRTSYHWGDDDYRPQMARTMAAR</sequence>
<evidence type="ECO:0000259" key="1">
    <source>
        <dbReference type="Pfam" id="PF20057"/>
    </source>
</evidence>
<keyword evidence="3" id="KW-1185">Reference proteome</keyword>
<dbReference type="EMBL" id="CP048632">
    <property type="protein sequence ID" value="QIB37631.1"/>
    <property type="molecule type" value="Genomic_DNA"/>
</dbReference>
<proteinExistence type="predicted"/>
<dbReference type="Pfam" id="PF20057">
    <property type="entry name" value="DUF6456"/>
    <property type="match status" value="1"/>
</dbReference>
<accession>A0A7L5BFK7</accession>
<feature type="domain" description="DUF6456" evidence="1">
    <location>
        <begin position="121"/>
        <end position="256"/>
    </location>
</feature>
<organism evidence="2 3">
    <name type="scientific">Rhizobium oryzihabitans</name>
    <dbReference type="NCBI Taxonomy" id="2267833"/>
    <lineage>
        <taxon>Bacteria</taxon>
        <taxon>Pseudomonadati</taxon>
        <taxon>Pseudomonadota</taxon>
        <taxon>Alphaproteobacteria</taxon>
        <taxon>Hyphomicrobiales</taxon>
        <taxon>Rhizobiaceae</taxon>
        <taxon>Rhizobium/Agrobacterium group</taxon>
        <taxon>Rhizobium</taxon>
    </lineage>
</organism>
<dbReference type="InterPro" id="IPR045599">
    <property type="entry name" value="DUF6456"/>
</dbReference>
<protein>
    <recommendedName>
        <fullName evidence="1">DUF6456 domain-containing protein</fullName>
    </recommendedName>
</protein>